<evidence type="ECO:0000256" key="1">
    <source>
        <dbReference type="SAM" id="MobiDB-lite"/>
    </source>
</evidence>
<evidence type="ECO:0000313" key="2">
    <source>
        <dbReference type="EMBL" id="DAD33419.1"/>
    </source>
</evidence>
<evidence type="ECO:0000313" key="3">
    <source>
        <dbReference type="Proteomes" id="UP000607653"/>
    </source>
</evidence>
<comment type="caution">
    <text evidence="2">The sequence shown here is derived from an EMBL/GenBank/DDBJ whole genome shotgun (WGS) entry which is preliminary data.</text>
</comment>
<accession>A0A822YPZ9</accession>
<gene>
    <name evidence="2" type="ORF">HUJ06_012270</name>
</gene>
<reference evidence="2 3" key="1">
    <citation type="journal article" date="2020" name="Mol. Biol. Evol.">
        <title>Distinct Expression and Methylation Patterns for Genes with Different Fates following a Single Whole-Genome Duplication in Flowering Plants.</title>
        <authorList>
            <person name="Shi T."/>
            <person name="Rahmani R.S."/>
            <person name="Gugger P.F."/>
            <person name="Wang M."/>
            <person name="Li H."/>
            <person name="Zhang Y."/>
            <person name="Li Z."/>
            <person name="Wang Q."/>
            <person name="Van de Peer Y."/>
            <person name="Marchal K."/>
            <person name="Chen J."/>
        </authorList>
    </citation>
    <scope>NUCLEOTIDE SEQUENCE [LARGE SCALE GENOMIC DNA]</scope>
    <source>
        <tissue evidence="2">Leaf</tissue>
    </source>
</reference>
<dbReference type="AlphaFoldDB" id="A0A822YPZ9"/>
<sequence>MDKGFSVVWDRVRWRKRDEGTGSRVEGTGKKGVLIEHSTNSWEPVRFPTNRSRPH</sequence>
<protein>
    <submittedName>
        <fullName evidence="2">Uncharacterized protein</fullName>
    </submittedName>
</protein>
<organism evidence="2 3">
    <name type="scientific">Nelumbo nucifera</name>
    <name type="common">Sacred lotus</name>
    <dbReference type="NCBI Taxonomy" id="4432"/>
    <lineage>
        <taxon>Eukaryota</taxon>
        <taxon>Viridiplantae</taxon>
        <taxon>Streptophyta</taxon>
        <taxon>Embryophyta</taxon>
        <taxon>Tracheophyta</taxon>
        <taxon>Spermatophyta</taxon>
        <taxon>Magnoliopsida</taxon>
        <taxon>Proteales</taxon>
        <taxon>Nelumbonaceae</taxon>
        <taxon>Nelumbo</taxon>
    </lineage>
</organism>
<dbReference type="Proteomes" id="UP000607653">
    <property type="component" value="Unassembled WGS sequence"/>
</dbReference>
<keyword evidence="3" id="KW-1185">Reference proteome</keyword>
<dbReference type="EMBL" id="DUZY01000003">
    <property type="protein sequence ID" value="DAD33419.1"/>
    <property type="molecule type" value="Genomic_DNA"/>
</dbReference>
<proteinExistence type="predicted"/>
<name>A0A822YPZ9_NELNU</name>
<feature type="region of interest" description="Disordered" evidence="1">
    <location>
        <begin position="18"/>
        <end position="55"/>
    </location>
</feature>